<dbReference type="CDD" id="cd06433">
    <property type="entry name" value="GT_2_WfgS_like"/>
    <property type="match status" value="1"/>
</dbReference>
<dbReference type="Proteomes" id="UP000886865">
    <property type="component" value="Unassembled WGS sequence"/>
</dbReference>
<dbReference type="InterPro" id="IPR001173">
    <property type="entry name" value="Glyco_trans_2-like"/>
</dbReference>
<dbReference type="PANTHER" id="PTHR22916:SF3">
    <property type="entry name" value="UDP-GLCNAC:BETAGAL BETA-1,3-N-ACETYLGLUCOSAMINYLTRANSFERASE-LIKE PROTEIN 1"/>
    <property type="match status" value="1"/>
</dbReference>
<protein>
    <submittedName>
        <fullName evidence="2">Glycosyltransferase</fullName>
    </submittedName>
</protein>
<reference evidence="2" key="2">
    <citation type="journal article" date="2021" name="PeerJ">
        <title>Extensive microbial diversity within the chicken gut microbiome revealed by metagenomics and culture.</title>
        <authorList>
            <person name="Gilroy R."/>
            <person name="Ravi A."/>
            <person name="Getino M."/>
            <person name="Pursley I."/>
            <person name="Horton D.L."/>
            <person name="Alikhan N.F."/>
            <person name="Baker D."/>
            <person name="Gharbi K."/>
            <person name="Hall N."/>
            <person name="Watson M."/>
            <person name="Adriaenssens E.M."/>
            <person name="Foster-Nyarko E."/>
            <person name="Jarju S."/>
            <person name="Secka A."/>
            <person name="Antonio M."/>
            <person name="Oren A."/>
            <person name="Chaudhuri R.R."/>
            <person name="La Ragione R."/>
            <person name="Hildebrand F."/>
            <person name="Pallen M.J."/>
        </authorList>
    </citation>
    <scope>NUCLEOTIDE SEQUENCE</scope>
    <source>
        <strain evidence="2">CHK152-2871</strain>
    </source>
</reference>
<sequence length="255" mass="29911">MKLTIITVCLNAANTIEKTLKSIIGQSYKNIELIVFDGKSEDGTTDIIEKYKEHITYFKSAKDKGVYDAMNLALEKATGDYVLFFNAGDTFCDENVLKNAMEEISKNTDYDFVFGWSKDIDKNGNCVKINKCENYKNKIFFANNNICHQAIFYKRCLFFDDKYDIENFKIYADWDFNARIRRCKKAKMLPLNFAICNFLIGGISTDMQNSKIFEAEKDLIRKKYFKEIYPFYKIDKFMLKTFKSIYLPIRSIFIK</sequence>
<evidence type="ECO:0000259" key="1">
    <source>
        <dbReference type="Pfam" id="PF00535"/>
    </source>
</evidence>
<name>A0A9D1FJ11_9BACT</name>
<reference evidence="2" key="1">
    <citation type="submission" date="2020-10" db="EMBL/GenBank/DDBJ databases">
        <authorList>
            <person name="Gilroy R."/>
        </authorList>
    </citation>
    <scope>NUCLEOTIDE SEQUENCE</scope>
    <source>
        <strain evidence="2">CHK152-2871</strain>
    </source>
</reference>
<dbReference type="GO" id="GO:0016758">
    <property type="term" value="F:hexosyltransferase activity"/>
    <property type="evidence" value="ECO:0007669"/>
    <property type="project" value="UniProtKB-ARBA"/>
</dbReference>
<feature type="domain" description="Glycosyltransferase 2-like" evidence="1">
    <location>
        <begin position="4"/>
        <end position="136"/>
    </location>
</feature>
<dbReference type="EMBL" id="DVJQ01000050">
    <property type="protein sequence ID" value="HIS74608.1"/>
    <property type="molecule type" value="Genomic_DNA"/>
</dbReference>
<evidence type="ECO:0000313" key="2">
    <source>
        <dbReference type="EMBL" id="HIS74608.1"/>
    </source>
</evidence>
<dbReference type="PANTHER" id="PTHR22916">
    <property type="entry name" value="GLYCOSYLTRANSFERASE"/>
    <property type="match status" value="1"/>
</dbReference>
<proteinExistence type="predicted"/>
<organism evidence="2 3">
    <name type="scientific">Candidatus Galligastranaerophilus intestinavium</name>
    <dbReference type="NCBI Taxonomy" id="2840836"/>
    <lineage>
        <taxon>Bacteria</taxon>
        <taxon>Candidatus Galligastranaerophilus</taxon>
    </lineage>
</organism>
<accession>A0A9D1FJ11</accession>
<dbReference type="InterPro" id="IPR029044">
    <property type="entry name" value="Nucleotide-diphossugar_trans"/>
</dbReference>
<comment type="caution">
    <text evidence="2">The sequence shown here is derived from an EMBL/GenBank/DDBJ whole genome shotgun (WGS) entry which is preliminary data.</text>
</comment>
<dbReference type="AlphaFoldDB" id="A0A9D1FJ11"/>
<dbReference type="Pfam" id="PF00535">
    <property type="entry name" value="Glycos_transf_2"/>
    <property type="match status" value="1"/>
</dbReference>
<gene>
    <name evidence="2" type="ORF">IAA86_06275</name>
</gene>
<dbReference type="SUPFAM" id="SSF53448">
    <property type="entry name" value="Nucleotide-diphospho-sugar transferases"/>
    <property type="match status" value="1"/>
</dbReference>
<dbReference type="Gene3D" id="3.90.550.10">
    <property type="entry name" value="Spore Coat Polysaccharide Biosynthesis Protein SpsA, Chain A"/>
    <property type="match status" value="1"/>
</dbReference>
<evidence type="ECO:0000313" key="3">
    <source>
        <dbReference type="Proteomes" id="UP000886865"/>
    </source>
</evidence>